<name>A0AAJ6YJ14_9HYME</name>
<dbReference type="SUPFAM" id="SSF52540">
    <property type="entry name" value="P-loop containing nucleoside triphosphate hydrolases"/>
    <property type="match status" value="1"/>
</dbReference>
<protein>
    <submittedName>
        <fullName evidence="23">Dynein heavy chain 7, axonemal-like</fullName>
    </submittedName>
</protein>
<dbReference type="GO" id="GO:0007018">
    <property type="term" value="P:microtubule-based movement"/>
    <property type="evidence" value="ECO:0007669"/>
    <property type="project" value="InterPro"/>
</dbReference>
<dbReference type="PANTHER" id="PTHR22878:SF70">
    <property type="entry name" value="DYNEIN HEAVY CHAIN 2, AXONEMAL"/>
    <property type="match status" value="1"/>
</dbReference>
<dbReference type="InterPro" id="IPR035699">
    <property type="entry name" value="AAA_6"/>
</dbReference>
<dbReference type="GO" id="GO:0005524">
    <property type="term" value="F:ATP binding"/>
    <property type="evidence" value="ECO:0007669"/>
    <property type="project" value="UniProtKB-KW"/>
</dbReference>
<comment type="subcellular location">
    <subcellularLocation>
        <location evidence="1">Cytoplasm</location>
        <location evidence="1">Cytoskeleton</location>
        <location evidence="1">Cilium axoneme</location>
    </subcellularLocation>
</comment>
<dbReference type="Pfam" id="PF18199">
    <property type="entry name" value="Dynein_C"/>
    <property type="match status" value="1"/>
</dbReference>
<dbReference type="Pfam" id="PF17857">
    <property type="entry name" value="AAA_lid_1"/>
    <property type="match status" value="1"/>
</dbReference>
<proteinExistence type="inferred from homology"/>
<dbReference type="FunFam" id="3.10.490.20:FF:000009">
    <property type="entry name" value="Dynein heavy chain 4"/>
    <property type="match status" value="1"/>
</dbReference>
<evidence type="ECO:0000256" key="6">
    <source>
        <dbReference type="ARBA" id="ARBA00022840"/>
    </source>
</evidence>
<keyword evidence="7" id="KW-0243">Dynein</keyword>
<evidence type="ECO:0000256" key="3">
    <source>
        <dbReference type="ARBA" id="ARBA00022490"/>
    </source>
</evidence>
<keyword evidence="3" id="KW-0963">Cytoplasm</keyword>
<feature type="domain" description="Dynein heavy chain C-terminal" evidence="21">
    <location>
        <begin position="2250"/>
        <end position="2530"/>
    </location>
</feature>
<dbReference type="FunFam" id="3.40.50.300:FF:000320">
    <property type="entry name" value="Dynein, axonemal, heavy chain 5"/>
    <property type="match status" value="1"/>
</dbReference>
<evidence type="ECO:0000259" key="21">
    <source>
        <dbReference type="Pfam" id="PF18199"/>
    </source>
</evidence>
<evidence type="ECO:0000259" key="20">
    <source>
        <dbReference type="Pfam" id="PF18198"/>
    </source>
</evidence>
<dbReference type="GO" id="GO:0005930">
    <property type="term" value="C:axoneme"/>
    <property type="evidence" value="ECO:0007669"/>
    <property type="project" value="UniProtKB-SubCell"/>
</dbReference>
<keyword evidence="11" id="KW-0206">Cytoskeleton</keyword>
<evidence type="ECO:0000256" key="9">
    <source>
        <dbReference type="ARBA" id="ARBA00023069"/>
    </source>
</evidence>
<evidence type="ECO:0000313" key="22">
    <source>
        <dbReference type="Proteomes" id="UP000695007"/>
    </source>
</evidence>
<dbReference type="InterPro" id="IPR035706">
    <property type="entry name" value="AAA_9"/>
</dbReference>
<dbReference type="PANTHER" id="PTHR22878">
    <property type="entry name" value="DYNEIN HEAVY CHAIN 6, AXONEMAL-LIKE-RELATED"/>
    <property type="match status" value="1"/>
</dbReference>
<dbReference type="InterPro" id="IPR041228">
    <property type="entry name" value="Dynein_C"/>
</dbReference>
<gene>
    <name evidence="23" type="primary">LOC105363052</name>
</gene>
<dbReference type="GO" id="GO:0008569">
    <property type="term" value="F:minus-end-directed microtubule motor activity"/>
    <property type="evidence" value="ECO:0007669"/>
    <property type="project" value="InterPro"/>
</dbReference>
<sequence>MAEKQEFYKLINDKTKVPRLTPVPQIDHLNNIKLERDPLKKFRNQAMKFVRPKPPQTKLSDKWRSSVHRISKTFYTEELIKLAKTIPVQGLSPENDKLEVEPSIENIQAECHRIIDNITDIAQDLVPFGEWLKMSEEAKYIKVRLPEWFLNKAHDDLQQVLRDNFKSLSEHYNFVKELIRNHQELNRSICMEFENLESRALTIPDDTKSLFELTDYVSYASKVLVKELEIKIQRSVNMLSSLLQTAVLSNEHMELNKELRLSFTRLFFLSENEIMKLVFEHEETRIENAHYIKKVFPNINNLKTDEEFNILSIIGDGGEEIKLEKIISILPKTNSVTDWLICLNNEIANIIKGRIDDNLRTFDSNEISLKWIANTPSMVILCVQQIIWTSQIHSAFLFNNLESLKICRDRLKGQRENLQRFLKLSLIRKDREIVASLIVLLIHQEDVTNLLIEKKIHEDTDFDWKCQIRYYYQEERVKVIIINTCIKYAYEYHSSSQRIIVNTPLTERCYRNLMEAYYQNYFGAIVGFSSVGKTETMKNLSRTLAVPFFMFSGEDRQDYNSIGKIFKGLVTMEAWVYFKNFRRIKEEILSVIAQYIFRISQSKSMNSNIINIHGTQLSFNPNCYISFSFNPSLPNLSNLPDNLRLHFRTVCLVNPDLEKICQVELFAAGFVDAKNLANSLTEVYSLCNEQMSSDKKYNLKLRNVKAVIRAASKLKLTYPDEDEGALLLRSLLDLNTSQFDGNDIVIFQREAFSGKSTVLNILREALLLLQENDNQDESFSIIHEIISPGALTIDRLYGFVDTSTAKWNDGKTEKDKNTKVHIEIWSQAAAVMATNWIFTGILDSESREKFEAFYISLWDNSDNDYPRPSEMKQFELHLPTEGSIRDNIYIFKGIGNWKYCQLKKNAFAPDVLSSVSSIANAMAELYVDVVENLRPTPLKILYRFSLHDICRIIKGCGLIAKESMETKIAFIRLWVHETLRVLGDRITNDEDNQWLFSKVRETVGSCFKEPFETVFEHLPKYDNNELTKESFRDLAFGNFMDNEKQKRKYEEINSIESLKHKVLQYFREYNEIHERKIDVVITCHAMQHLVRICRILATPGGNLLMISPSGSGRKSLARLAAHIQQQLLFEPITDRRYNNESTWKRDIKSIMIECGRSKKDYTILVSDRQASSEFIQDINNFLSFGEMSELFSDDEQRDIIKLARLDAQEGQRNLELNMSIVLTYFLRECKSRMHFLINISPIGKTLCNYLRKYPKIIDQCSIDWHDWPEAAYEEVATHYLKDSNIQESIRNRVIVANKRIYDSARQLSIQYYERTGNLFYVSHSGFVRALKIYANILAKKQNEIKKTRKRYLTGLDKLNLAAREILRMKSELSKLRPQLEASARQTDITMREIEIENIAIEKAAVLVKRDEETANKKAEFANILKAECESELAVAIPILEDALEALNILKPADITLVKSMKNPPDTVKLVMAAVCVMLNIPSERIVDPVTGKKSTDYWGPSKRLLGDMNFLQSLKDYDKDNISPGIIVTIKKNYMSDKNFVSHIVAKASSAAEGLCKWVRAMISYDTVAKIVAPKKEKLAAAQRECDEIDAFLNAKRKALIDLNAKLSALNDTLEASIAKRLDLEKEIDSCARKLKKAEDLVSGLGTERSRWMDYANKLGKLFDTLAGDVLLSSATITYLSSLDLTNREKHIAEWKDHLKTRDIPFSQEYDFIDFLETEKQTSTWYLSGLPDNKSLIQNAIIMKNSLLWCLFIDPENQANEWIKNMEGVNDLHIVKITDDGFIDKIPLLDTEQVTEPEFNAFVNINENPSTKYDSEIIPNPASSWLADKSWRELLKISSSLSVFQNLANSFSINNTRWRKYCNSLECEDCLMPSPWDNKLTTFQKLMLIRILRPDKIIVKITEFVESVMGQNNGSFVSCNISRPYGESNCLTPIILMLPSYSSPFAIVNKFAKVLGYSAKLHSLSMGPSQGQKAEILIEIARQKGEWVFLHNCHLELPWMMKLEKVFEEFDVSNTSLDFRLWISTYSHKEFPLSILQNSIKVAFDSPCEIKQTLTWAYKSELVKDKEFFEGCPGKDRAFSKLLYGFCLFHAVIRERKHFASQSWNFDYDFDESDLQISIIQLKNWINQYDKVPFKALIYLLGECYYGGKIIDTQDKIYVDNLIVDYCNYKIISDVNYDFDTVDAYRAPKRIEYKEHLKHIRNSIPNHTSPQDFSLDKNADLIRNSNKANDFVNSLSYLNETIVVHDIEIKNNRVKLMVFKILETIPQDFDIKRVQEKYKVSESDLLNCLLIEEIRLYNKFLNVMRDSLLELNKAYNGYLIWTDKMDEISDEIFLDLVPKSWKMHISLCTKKLLSKFITDLLQRIKFMNNWIDNGHPRFYWFGGLMSCKMLLSTIKTMFARDKRVPVDQVTFQFNVLEMKYPSDDICVPENCIYVYGLYLIGAKWNEQSKTLSDSKLKTFYNDMPIVSFELTLKKTMNLTNIYKCPLYVTPNLHNSYCNSENLLDNYILSVNLKSNVNPKIWIKRGTALYCQAE</sequence>
<evidence type="ECO:0000259" key="14">
    <source>
        <dbReference type="Pfam" id="PF03028"/>
    </source>
</evidence>
<evidence type="ECO:0000259" key="18">
    <source>
        <dbReference type="Pfam" id="PF12781"/>
    </source>
</evidence>
<keyword evidence="22" id="KW-1185">Reference proteome</keyword>
<keyword evidence="8 13" id="KW-0175">Coiled coil</keyword>
<dbReference type="Gene3D" id="3.40.50.300">
    <property type="entry name" value="P-loop containing nucleotide triphosphate hydrolases"/>
    <property type="match status" value="4"/>
</dbReference>
<dbReference type="InterPro" id="IPR043157">
    <property type="entry name" value="Dynein_AAA1S"/>
</dbReference>
<dbReference type="InterPro" id="IPR043160">
    <property type="entry name" value="Dynein_C_barrel"/>
</dbReference>
<evidence type="ECO:0000256" key="1">
    <source>
        <dbReference type="ARBA" id="ARBA00004430"/>
    </source>
</evidence>
<dbReference type="GeneID" id="105363052"/>
<comment type="similarity">
    <text evidence="2">Belongs to the dynein heavy chain family.</text>
</comment>
<keyword evidence="12" id="KW-0966">Cell projection</keyword>
<evidence type="ECO:0000256" key="13">
    <source>
        <dbReference type="SAM" id="Coils"/>
    </source>
</evidence>
<dbReference type="GO" id="GO:0045505">
    <property type="term" value="F:dynein intermediate chain binding"/>
    <property type="evidence" value="ECO:0007669"/>
    <property type="project" value="InterPro"/>
</dbReference>
<dbReference type="Pfam" id="PF03028">
    <property type="entry name" value="Dynein_heavy"/>
    <property type="match status" value="1"/>
</dbReference>
<keyword evidence="6" id="KW-0067">ATP-binding</keyword>
<evidence type="ECO:0000256" key="2">
    <source>
        <dbReference type="ARBA" id="ARBA00008887"/>
    </source>
</evidence>
<dbReference type="FunFam" id="1.20.920.30:FF:000002">
    <property type="entry name" value="Dynein axonemal heavy chain 3"/>
    <property type="match status" value="1"/>
</dbReference>
<evidence type="ECO:0000259" key="15">
    <source>
        <dbReference type="Pfam" id="PF12774"/>
    </source>
</evidence>
<evidence type="ECO:0000259" key="16">
    <source>
        <dbReference type="Pfam" id="PF12777"/>
    </source>
</evidence>
<evidence type="ECO:0000259" key="19">
    <source>
        <dbReference type="Pfam" id="PF17857"/>
    </source>
</evidence>
<organism evidence="22 23">
    <name type="scientific">Ceratosolen solmsi marchali</name>
    <dbReference type="NCBI Taxonomy" id="326594"/>
    <lineage>
        <taxon>Eukaryota</taxon>
        <taxon>Metazoa</taxon>
        <taxon>Ecdysozoa</taxon>
        <taxon>Arthropoda</taxon>
        <taxon>Hexapoda</taxon>
        <taxon>Insecta</taxon>
        <taxon>Pterygota</taxon>
        <taxon>Neoptera</taxon>
        <taxon>Endopterygota</taxon>
        <taxon>Hymenoptera</taxon>
        <taxon>Apocrita</taxon>
        <taxon>Proctotrupomorpha</taxon>
        <taxon>Chalcidoidea</taxon>
        <taxon>Agaonidae</taxon>
        <taxon>Agaoninae</taxon>
        <taxon>Ceratosolen</taxon>
    </lineage>
</organism>
<dbReference type="InterPro" id="IPR042228">
    <property type="entry name" value="Dynein_linker_3"/>
</dbReference>
<keyword evidence="9" id="KW-0969">Cilium</keyword>
<evidence type="ECO:0000256" key="4">
    <source>
        <dbReference type="ARBA" id="ARBA00022701"/>
    </source>
</evidence>
<feature type="domain" description="Dynein heavy chain coiled coil stalk" evidence="16">
    <location>
        <begin position="1352"/>
        <end position="1687"/>
    </location>
</feature>
<dbReference type="Pfam" id="PF12777">
    <property type="entry name" value="MT"/>
    <property type="match status" value="1"/>
</dbReference>
<dbReference type="Gene3D" id="3.20.180.20">
    <property type="entry name" value="Dynein heavy chain, N-terminal domain 2"/>
    <property type="match status" value="1"/>
</dbReference>
<dbReference type="Pfam" id="PF18198">
    <property type="entry name" value="AAA_lid_11"/>
    <property type="match status" value="1"/>
</dbReference>
<feature type="domain" description="Dynein heavy chain 3 AAA+ lid" evidence="19">
    <location>
        <begin position="925"/>
        <end position="1003"/>
    </location>
</feature>
<dbReference type="Gene3D" id="1.20.920.30">
    <property type="match status" value="1"/>
</dbReference>
<dbReference type="Pfam" id="PF12781">
    <property type="entry name" value="AAA_9"/>
    <property type="match status" value="1"/>
</dbReference>
<dbReference type="InterPro" id="IPR041658">
    <property type="entry name" value="AAA_lid_11"/>
</dbReference>
<feature type="domain" description="Dynein heavy chain ATP-binding dynein motor region" evidence="18">
    <location>
        <begin position="1724"/>
        <end position="1786"/>
    </location>
</feature>
<evidence type="ECO:0000256" key="8">
    <source>
        <dbReference type="ARBA" id="ARBA00023054"/>
    </source>
</evidence>
<dbReference type="Gene3D" id="1.20.1270.280">
    <property type="match status" value="1"/>
</dbReference>
<dbReference type="GO" id="GO:0005874">
    <property type="term" value="C:microtubule"/>
    <property type="evidence" value="ECO:0007669"/>
    <property type="project" value="UniProtKB-KW"/>
</dbReference>
<dbReference type="InterPro" id="IPR024317">
    <property type="entry name" value="Dynein_heavy_chain_D4_dom"/>
</dbReference>
<dbReference type="InterPro" id="IPR004273">
    <property type="entry name" value="Dynein_heavy_D6_P-loop"/>
</dbReference>
<feature type="domain" description="Dynein heavy chain AAA lid" evidence="20">
    <location>
        <begin position="2079"/>
        <end position="2219"/>
    </location>
</feature>
<evidence type="ECO:0000313" key="23">
    <source>
        <dbReference type="RefSeq" id="XP_011498925.1"/>
    </source>
</evidence>
<dbReference type="FunFam" id="1.20.920.20:FF:000006">
    <property type="entry name" value="Dynein, axonemal, heavy chain 6"/>
    <property type="match status" value="1"/>
</dbReference>
<dbReference type="GO" id="GO:0030286">
    <property type="term" value="C:dynein complex"/>
    <property type="evidence" value="ECO:0007669"/>
    <property type="project" value="UniProtKB-KW"/>
</dbReference>
<dbReference type="Pfam" id="PF12774">
    <property type="entry name" value="AAA_6"/>
    <property type="match status" value="1"/>
</dbReference>
<keyword evidence="5" id="KW-0547">Nucleotide-binding</keyword>
<evidence type="ECO:0000256" key="10">
    <source>
        <dbReference type="ARBA" id="ARBA00023175"/>
    </source>
</evidence>
<dbReference type="Gene3D" id="1.10.8.720">
    <property type="entry name" value="Region D6 of dynein motor"/>
    <property type="match status" value="1"/>
</dbReference>
<dbReference type="InterPro" id="IPR042219">
    <property type="entry name" value="AAA_lid_11_sf"/>
</dbReference>
<keyword evidence="10" id="KW-0505">Motor protein</keyword>
<evidence type="ECO:0000256" key="5">
    <source>
        <dbReference type="ARBA" id="ARBA00022741"/>
    </source>
</evidence>
<dbReference type="InterPro" id="IPR024743">
    <property type="entry name" value="Dynein_HC_stalk"/>
</dbReference>
<feature type="domain" description="Dynein heavy chain hydrolytic ATP-binding dynein motor region" evidence="15">
    <location>
        <begin position="488"/>
        <end position="748"/>
    </location>
</feature>
<feature type="domain" description="Dynein heavy chain region D6 P-loop" evidence="14">
    <location>
        <begin position="1930"/>
        <end position="2042"/>
    </location>
</feature>
<dbReference type="Gene3D" id="3.10.490.20">
    <property type="match status" value="1"/>
</dbReference>
<dbReference type="Pfam" id="PF12780">
    <property type="entry name" value="AAA_8"/>
    <property type="match status" value="1"/>
</dbReference>
<feature type="coiled-coil region" evidence="13">
    <location>
        <begin position="1593"/>
        <end position="1641"/>
    </location>
</feature>
<dbReference type="Proteomes" id="UP000695007">
    <property type="component" value="Unplaced"/>
</dbReference>
<dbReference type="InterPro" id="IPR041589">
    <property type="entry name" value="DNAH3_AAA_lid_1"/>
</dbReference>
<dbReference type="Gene3D" id="1.10.8.710">
    <property type="match status" value="1"/>
</dbReference>
<feature type="domain" description="Dynein heavy chain AAA module D4" evidence="17">
    <location>
        <begin position="1077"/>
        <end position="1336"/>
    </location>
</feature>
<dbReference type="RefSeq" id="XP_011498925.1">
    <property type="nucleotide sequence ID" value="XM_011500623.1"/>
</dbReference>
<accession>A0AAJ6YJ14</accession>
<dbReference type="Gene3D" id="1.20.58.1120">
    <property type="match status" value="1"/>
</dbReference>
<dbReference type="KEGG" id="csol:105363052"/>
<evidence type="ECO:0000256" key="7">
    <source>
        <dbReference type="ARBA" id="ARBA00023017"/>
    </source>
</evidence>
<evidence type="ECO:0000259" key="17">
    <source>
        <dbReference type="Pfam" id="PF12780"/>
    </source>
</evidence>
<keyword evidence="4" id="KW-0493">Microtubule</keyword>
<evidence type="ECO:0000256" key="11">
    <source>
        <dbReference type="ARBA" id="ARBA00023212"/>
    </source>
</evidence>
<dbReference type="Gene3D" id="1.20.920.20">
    <property type="match status" value="1"/>
</dbReference>
<dbReference type="InterPro" id="IPR027417">
    <property type="entry name" value="P-loop_NTPase"/>
</dbReference>
<evidence type="ECO:0000256" key="12">
    <source>
        <dbReference type="ARBA" id="ARBA00023273"/>
    </source>
</evidence>
<dbReference type="InterPro" id="IPR026983">
    <property type="entry name" value="DHC"/>
</dbReference>
<reference evidence="23" key="1">
    <citation type="submission" date="2025-08" db="UniProtKB">
        <authorList>
            <consortium name="RefSeq"/>
        </authorList>
    </citation>
    <scope>IDENTIFICATION</scope>
</reference>
<dbReference type="GO" id="GO:0051959">
    <property type="term" value="F:dynein light intermediate chain binding"/>
    <property type="evidence" value="ECO:0007669"/>
    <property type="project" value="InterPro"/>
</dbReference>